<protein>
    <submittedName>
        <fullName evidence="2">Uncharacterized protein</fullName>
    </submittedName>
</protein>
<accession>A0A1V3NFY1</accession>
<keyword evidence="3" id="KW-1185">Reference proteome</keyword>
<comment type="caution">
    <text evidence="2">The sequence shown here is derived from an EMBL/GenBank/DDBJ whole genome shotgun (WGS) entry which is preliminary data.</text>
</comment>
<dbReference type="Proteomes" id="UP000189462">
    <property type="component" value="Unassembled WGS sequence"/>
</dbReference>
<reference evidence="2 3" key="1">
    <citation type="submission" date="2017-02" db="EMBL/GenBank/DDBJ databases">
        <title>Genomic diversity within the haloalkaliphilic genus Thioalkalivibrio.</title>
        <authorList>
            <person name="Ahn A.-C."/>
            <person name="Meier-Kolthoff J."/>
            <person name="Overmars L."/>
            <person name="Richter M."/>
            <person name="Woyke T."/>
            <person name="Sorokin D.Y."/>
            <person name="Muyzer G."/>
        </authorList>
    </citation>
    <scope>NUCLEOTIDE SEQUENCE [LARGE SCALE GENOMIC DNA]</scope>
    <source>
        <strain evidence="2 3">ALJD</strain>
    </source>
</reference>
<gene>
    <name evidence="2" type="ORF">B1C78_09885</name>
</gene>
<feature type="region of interest" description="Disordered" evidence="1">
    <location>
        <begin position="1"/>
        <end position="71"/>
    </location>
</feature>
<evidence type="ECO:0000256" key="1">
    <source>
        <dbReference type="SAM" id="MobiDB-lite"/>
    </source>
</evidence>
<organism evidence="2 3">
    <name type="scientific">Thioalkalivibrio denitrificans</name>
    <dbReference type="NCBI Taxonomy" id="108003"/>
    <lineage>
        <taxon>Bacteria</taxon>
        <taxon>Pseudomonadati</taxon>
        <taxon>Pseudomonadota</taxon>
        <taxon>Gammaproteobacteria</taxon>
        <taxon>Chromatiales</taxon>
        <taxon>Ectothiorhodospiraceae</taxon>
        <taxon>Thioalkalivibrio</taxon>
    </lineage>
</organism>
<name>A0A1V3NFY1_9GAMM</name>
<evidence type="ECO:0000313" key="3">
    <source>
        <dbReference type="Proteomes" id="UP000189462"/>
    </source>
</evidence>
<dbReference type="AlphaFoldDB" id="A0A1V3NFY1"/>
<evidence type="ECO:0000313" key="2">
    <source>
        <dbReference type="EMBL" id="OOG23833.1"/>
    </source>
</evidence>
<dbReference type="EMBL" id="MVBK01000057">
    <property type="protein sequence ID" value="OOG23833.1"/>
    <property type="molecule type" value="Genomic_DNA"/>
</dbReference>
<dbReference type="RefSeq" id="WP_077278987.1">
    <property type="nucleotide sequence ID" value="NZ_MVBK01000057.1"/>
</dbReference>
<feature type="compositionally biased region" description="Low complexity" evidence="1">
    <location>
        <begin position="25"/>
        <end position="43"/>
    </location>
</feature>
<sequence>MTQSPDDPRIPTLTKLIKAGSGKGPAVDDAAPADTTAPPEVTEQPTGPDGPQAVGPDAPASDEGASLVDKAMSRLSADVPPDTASPTMPNELDIDLQLDELDDLPFHSLEQVPEKEVVEATPAMDVDSLDEALRARVDALAEQILAEHLPELRTKLVDAVMASLGDAPPSSPEDSGKD</sequence>
<proteinExistence type="predicted"/>
<dbReference type="STRING" id="108003.B1C78_09885"/>